<dbReference type="InterPro" id="IPR036849">
    <property type="entry name" value="Enolase-like_C_sf"/>
</dbReference>
<dbReference type="AlphaFoldDB" id="A0A8H7IHQ2"/>
<dbReference type="EMBL" id="JACYCF010000002">
    <property type="protein sequence ID" value="KAF8759738.1"/>
    <property type="molecule type" value="Genomic_DNA"/>
</dbReference>
<evidence type="ECO:0000313" key="2">
    <source>
        <dbReference type="EMBL" id="KAF8759738.1"/>
    </source>
</evidence>
<reference evidence="2" key="1">
    <citation type="submission" date="2020-09" db="EMBL/GenBank/DDBJ databases">
        <title>Comparative genome analyses of four rice-infecting Rhizoctonia solani isolates reveal extensive enrichment of homogalacturonan modification genes.</title>
        <authorList>
            <person name="Lee D.-Y."/>
            <person name="Jeon J."/>
            <person name="Kim K.-T."/>
            <person name="Cheong K."/>
            <person name="Song H."/>
            <person name="Choi G."/>
            <person name="Ko J."/>
            <person name="Opiyo S.O."/>
            <person name="Zuo S."/>
            <person name="Madhav S."/>
            <person name="Lee Y.-H."/>
            <person name="Wang G.-L."/>
        </authorList>
    </citation>
    <scope>NUCLEOTIDE SEQUENCE</scope>
    <source>
        <strain evidence="2">AG1-IA B2</strain>
    </source>
</reference>
<evidence type="ECO:0000313" key="3">
    <source>
        <dbReference type="Proteomes" id="UP000614334"/>
    </source>
</evidence>
<protein>
    <submittedName>
        <fullName evidence="2">Enolase C-terminal domain-like protein</fullName>
    </submittedName>
</protein>
<dbReference type="Pfam" id="PF13378">
    <property type="entry name" value="MR_MLE_C"/>
    <property type="match status" value="1"/>
</dbReference>
<dbReference type="Proteomes" id="UP000614334">
    <property type="component" value="Unassembled WGS sequence"/>
</dbReference>
<sequence>MNGTESVAWIDSPAVLEATIERVAAVKALGLDVGIDFHEPLLPTQAEEIADLPALLHLRERLMSVGTSPYLERRAIDIAQPDIAHCGGISELRRIASFCEIYDVALAPHCPLGPIALAASLQVGIAAPNFVIQEMSWQMHYNQGADLFTYMLNPEVFSVKNGHVEALTGPGLGININEKLVREASEKYVHEKAWRNATWRGEDGSLREW</sequence>
<evidence type="ECO:0000259" key="1">
    <source>
        <dbReference type="Pfam" id="PF13378"/>
    </source>
</evidence>
<dbReference type="InterPro" id="IPR029065">
    <property type="entry name" value="Enolase_C-like"/>
</dbReference>
<feature type="domain" description="Enolase C-terminal" evidence="1">
    <location>
        <begin position="58"/>
        <end position="179"/>
    </location>
</feature>
<gene>
    <name evidence="2" type="ORF">RHS01_01980</name>
</gene>
<comment type="caution">
    <text evidence="2">The sequence shown here is derived from an EMBL/GenBank/DDBJ whole genome shotgun (WGS) entry which is preliminary data.</text>
</comment>
<organism evidence="2 3">
    <name type="scientific">Rhizoctonia solani</name>
    <dbReference type="NCBI Taxonomy" id="456999"/>
    <lineage>
        <taxon>Eukaryota</taxon>
        <taxon>Fungi</taxon>
        <taxon>Dikarya</taxon>
        <taxon>Basidiomycota</taxon>
        <taxon>Agaricomycotina</taxon>
        <taxon>Agaricomycetes</taxon>
        <taxon>Cantharellales</taxon>
        <taxon>Ceratobasidiaceae</taxon>
        <taxon>Rhizoctonia</taxon>
    </lineage>
</organism>
<dbReference type="PANTHER" id="PTHR48080">
    <property type="entry name" value="D-GALACTONATE DEHYDRATASE-RELATED"/>
    <property type="match status" value="1"/>
</dbReference>
<name>A0A8H7IHQ2_9AGAM</name>
<dbReference type="Gene3D" id="3.20.20.120">
    <property type="entry name" value="Enolase-like C-terminal domain"/>
    <property type="match status" value="1"/>
</dbReference>
<accession>A0A8H7IHQ2</accession>
<proteinExistence type="predicted"/>
<dbReference type="PANTHER" id="PTHR48080:SF2">
    <property type="entry name" value="D-GALACTONATE DEHYDRATASE"/>
    <property type="match status" value="1"/>
</dbReference>
<dbReference type="SUPFAM" id="SSF51604">
    <property type="entry name" value="Enolase C-terminal domain-like"/>
    <property type="match status" value="1"/>
</dbReference>
<dbReference type="InterPro" id="IPR034593">
    <property type="entry name" value="DgoD-like"/>
</dbReference>